<dbReference type="OrthoDB" id="416834at2759"/>
<comment type="similarity">
    <text evidence="2">Belongs to the glycosyltransferase 22 family. PIGB subfamily.</text>
</comment>
<comment type="subcellular location">
    <subcellularLocation>
        <location evidence="1 10">Endoplasmic reticulum membrane</location>
        <topology evidence="1 10">Multi-pass membrane protein</topology>
    </subcellularLocation>
</comment>
<organism evidence="11 12">
    <name type="scientific">Rhizoclosmatium globosum</name>
    <dbReference type="NCBI Taxonomy" id="329046"/>
    <lineage>
        <taxon>Eukaryota</taxon>
        <taxon>Fungi</taxon>
        <taxon>Fungi incertae sedis</taxon>
        <taxon>Chytridiomycota</taxon>
        <taxon>Chytridiomycota incertae sedis</taxon>
        <taxon>Chytridiomycetes</taxon>
        <taxon>Chytridiales</taxon>
        <taxon>Chytriomycetaceae</taxon>
        <taxon>Rhizoclosmatium</taxon>
    </lineage>
</organism>
<keyword evidence="5 10" id="KW-0812">Transmembrane</keyword>
<evidence type="ECO:0000256" key="9">
    <source>
        <dbReference type="ARBA" id="ARBA00024708"/>
    </source>
</evidence>
<gene>
    <name evidence="11" type="ORF">BCR33DRAFT_711359</name>
</gene>
<evidence type="ECO:0000256" key="3">
    <source>
        <dbReference type="ARBA" id="ARBA00022676"/>
    </source>
</evidence>
<reference evidence="11 12" key="1">
    <citation type="submission" date="2016-07" db="EMBL/GenBank/DDBJ databases">
        <title>Pervasive Adenine N6-methylation of Active Genes in Fungi.</title>
        <authorList>
            <consortium name="DOE Joint Genome Institute"/>
            <person name="Mondo S.J."/>
            <person name="Dannebaum R.O."/>
            <person name="Kuo R.C."/>
            <person name="Labutti K."/>
            <person name="Haridas S."/>
            <person name="Kuo A."/>
            <person name="Salamov A."/>
            <person name="Ahrendt S.R."/>
            <person name="Lipzen A."/>
            <person name="Sullivan W."/>
            <person name="Andreopoulos W.B."/>
            <person name="Clum A."/>
            <person name="Lindquist E."/>
            <person name="Daum C."/>
            <person name="Ramamoorthy G.K."/>
            <person name="Gryganskyi A."/>
            <person name="Culley D."/>
            <person name="Magnuson J.K."/>
            <person name="James T.Y."/>
            <person name="O'Malley M.A."/>
            <person name="Stajich J.E."/>
            <person name="Spatafora J.W."/>
            <person name="Visel A."/>
            <person name="Grigoriev I.V."/>
        </authorList>
    </citation>
    <scope>NUCLEOTIDE SEQUENCE [LARGE SCALE GENOMIC DNA]</scope>
    <source>
        <strain evidence="11 12">JEL800</strain>
    </source>
</reference>
<evidence type="ECO:0000256" key="5">
    <source>
        <dbReference type="ARBA" id="ARBA00022692"/>
    </source>
</evidence>
<dbReference type="GO" id="GO:0000026">
    <property type="term" value="F:alpha-1,2-mannosyltransferase activity"/>
    <property type="evidence" value="ECO:0007669"/>
    <property type="project" value="TreeGrafter"/>
</dbReference>
<proteinExistence type="inferred from homology"/>
<feature type="transmembrane region" description="Helical" evidence="10">
    <location>
        <begin position="203"/>
        <end position="224"/>
    </location>
</feature>
<feature type="transmembrane region" description="Helical" evidence="10">
    <location>
        <begin position="230"/>
        <end position="250"/>
    </location>
</feature>
<keyword evidence="6 10" id="KW-0256">Endoplasmic reticulum</keyword>
<feature type="transmembrane region" description="Helical" evidence="10">
    <location>
        <begin position="143"/>
        <end position="163"/>
    </location>
</feature>
<keyword evidence="4" id="KW-0808">Transferase</keyword>
<keyword evidence="3 10" id="KW-0328">Glycosyltransferase</keyword>
<keyword evidence="8 10" id="KW-0472">Membrane</keyword>
<dbReference type="InterPro" id="IPR005599">
    <property type="entry name" value="GPI_mannosylTrfase"/>
</dbReference>
<dbReference type="GO" id="GO:0006506">
    <property type="term" value="P:GPI anchor biosynthetic process"/>
    <property type="evidence" value="ECO:0007669"/>
    <property type="project" value="TreeGrafter"/>
</dbReference>
<dbReference type="PANTHER" id="PTHR22760:SF4">
    <property type="entry name" value="GPI MANNOSYLTRANSFERASE 3"/>
    <property type="match status" value="1"/>
</dbReference>
<dbReference type="AlphaFoldDB" id="A0A1Y2D105"/>
<dbReference type="STRING" id="329046.A0A1Y2D105"/>
<dbReference type="GO" id="GO:0005789">
    <property type="term" value="C:endoplasmic reticulum membrane"/>
    <property type="evidence" value="ECO:0007669"/>
    <property type="project" value="UniProtKB-SubCell"/>
</dbReference>
<keyword evidence="7 10" id="KW-1133">Transmembrane helix</keyword>
<evidence type="ECO:0000256" key="6">
    <source>
        <dbReference type="ARBA" id="ARBA00022824"/>
    </source>
</evidence>
<evidence type="ECO:0000256" key="10">
    <source>
        <dbReference type="RuleBase" id="RU363075"/>
    </source>
</evidence>
<dbReference type="Proteomes" id="UP000193642">
    <property type="component" value="Unassembled WGS sequence"/>
</dbReference>
<evidence type="ECO:0000256" key="1">
    <source>
        <dbReference type="ARBA" id="ARBA00004477"/>
    </source>
</evidence>
<accession>A0A1Y2D105</accession>
<dbReference type="EC" id="2.4.1.-" evidence="10"/>
<feature type="transmembrane region" description="Helical" evidence="10">
    <location>
        <begin position="175"/>
        <end position="196"/>
    </location>
</feature>
<dbReference type="Pfam" id="PF03901">
    <property type="entry name" value="Glyco_transf_22"/>
    <property type="match status" value="1"/>
</dbReference>
<sequence length="471" mass="53474">TFFSPDEYWQSLEVAHEYVFGYGYLTWEWTHKVRGFTHPMLFALGLEETEWIILAPKVFQAVFAAIGDIYTYKLAGKLFGNGAAKWALVSSLICFFNFFCAVRTFSNSIETSLTAVAMFYWPWNYTSKTTWTASHIRNLQISLAFAAIACILRPTNAVIWLYLGTTLLTQLPLPSLPTSLLSVTLIALTLSTLLDYTFYNEWTLVPLTFLRFNLSHGISTFYGIHTWHWYLSQGIPIVLFTFTPLTIYTALTTRVRGVRGVLGFTVLVYSLVAHKEFRFIMPLLPVSLGAAGDALYGMQVGVGGKFRFRAVVVGLVLTNAIAAFYLGVVHQRGVVDVMGWLRKRSSEDGGVLFLMPCHSTPFYSHLHRKDIEMRFITCEPPLEPSIDKKSYQDESDVFYADPVAFVDTYFSKDKTFAASGKRTRTDRLLSVPGQDSYQIQEYVWPSRVVLFQALLKDVCTLWVCHQFNLNV</sequence>
<feature type="non-terminal residue" evidence="11">
    <location>
        <position position="1"/>
    </location>
</feature>
<dbReference type="EMBL" id="MCGO01000002">
    <property type="protein sequence ID" value="ORY52951.1"/>
    <property type="molecule type" value="Genomic_DNA"/>
</dbReference>
<comment type="function">
    <text evidence="9">Mannosyltransferase involved in glycosylphosphatidylinositol-anchor biosynthesis. Transfers the third mannose to Man2-GlcN-acyl-PI during GPI precursor assembly.</text>
</comment>
<evidence type="ECO:0000313" key="12">
    <source>
        <dbReference type="Proteomes" id="UP000193642"/>
    </source>
</evidence>
<name>A0A1Y2D105_9FUNG</name>
<dbReference type="PANTHER" id="PTHR22760">
    <property type="entry name" value="GLYCOSYLTRANSFERASE"/>
    <property type="match status" value="1"/>
</dbReference>
<comment type="caution">
    <text evidence="11">The sequence shown here is derived from an EMBL/GenBank/DDBJ whole genome shotgun (WGS) entry which is preliminary data.</text>
</comment>
<evidence type="ECO:0000256" key="8">
    <source>
        <dbReference type="ARBA" id="ARBA00023136"/>
    </source>
</evidence>
<evidence type="ECO:0000256" key="2">
    <source>
        <dbReference type="ARBA" id="ARBA00006065"/>
    </source>
</evidence>
<keyword evidence="12" id="KW-1185">Reference proteome</keyword>
<feature type="transmembrane region" description="Helical" evidence="10">
    <location>
        <begin position="310"/>
        <end position="329"/>
    </location>
</feature>
<evidence type="ECO:0000256" key="4">
    <source>
        <dbReference type="ARBA" id="ARBA00022679"/>
    </source>
</evidence>
<feature type="transmembrane region" description="Helical" evidence="10">
    <location>
        <begin position="82"/>
        <end position="99"/>
    </location>
</feature>
<evidence type="ECO:0000256" key="7">
    <source>
        <dbReference type="ARBA" id="ARBA00022989"/>
    </source>
</evidence>
<protein>
    <recommendedName>
        <fullName evidence="10">Mannosyltransferase</fullName>
        <ecNumber evidence="10">2.4.1.-</ecNumber>
    </recommendedName>
</protein>
<feature type="transmembrane region" description="Helical" evidence="10">
    <location>
        <begin position="257"/>
        <end position="273"/>
    </location>
</feature>
<evidence type="ECO:0000313" key="11">
    <source>
        <dbReference type="EMBL" id="ORY52951.1"/>
    </source>
</evidence>